<accession>A0AC61L2B2</accession>
<keyword evidence="1" id="KW-0378">Hydrolase</keyword>
<keyword evidence="1" id="KW-0482">Metalloprotease</keyword>
<reference evidence="1" key="1">
    <citation type="submission" date="2018-01" db="EMBL/GenBank/DDBJ databases">
        <authorList>
            <person name="Krukenberg V."/>
        </authorList>
    </citation>
    <scope>NUCLEOTIDE SEQUENCE</scope>
    <source>
        <strain evidence="1">E20ANME2</strain>
    </source>
</reference>
<dbReference type="EMBL" id="PQXF01000015">
    <property type="protein sequence ID" value="PXF60508.1"/>
    <property type="molecule type" value="Genomic_DNA"/>
</dbReference>
<evidence type="ECO:0000313" key="2">
    <source>
        <dbReference type="Proteomes" id="UP000248329"/>
    </source>
</evidence>
<proteinExistence type="predicted"/>
<comment type="caution">
    <text evidence="1">The sequence shown here is derived from an EMBL/GenBank/DDBJ whole genome shotgun (WGS) entry which is preliminary data.</text>
</comment>
<evidence type="ECO:0000313" key="1">
    <source>
        <dbReference type="EMBL" id="PXF60508.1"/>
    </source>
</evidence>
<gene>
    <name evidence="1" type="ORF">C4B59_08960</name>
</gene>
<dbReference type="Proteomes" id="UP000248329">
    <property type="component" value="Unassembled WGS sequence"/>
</dbReference>
<sequence>MNKTVGTHHRIAVVSMIMIALGELLIFTGNVTLGVAVHILNLQMIIVSMFIKGGETDQIVLDKQILQALLLLLQLRIINIVMPFFFTMTLYWYPLIYSPLFISIYLVLRYQNASFDDIGMDMRNLHRYIPLALIIGAVLAWVEYQIIHPEPLIPKLGIADMLTLVIIMFVFVGLVEELIFRSILQTKLQQSVGVCNGLLMTSVLFGVMHSGYGSVYELLFATAAGLIIGYLYQKTGSLPFVTAIHGMVNVLLFGLLPYIP</sequence>
<name>A0AC61L2B2_9EURY</name>
<organism evidence="1 2">
    <name type="scientific">Candidatus Methanogaster sp</name>
    <dbReference type="NCBI Taxonomy" id="3386292"/>
    <lineage>
        <taxon>Archaea</taxon>
        <taxon>Methanobacteriati</taxon>
        <taxon>Methanobacteriota</taxon>
        <taxon>Stenosarchaea group</taxon>
        <taxon>Methanomicrobia</taxon>
        <taxon>Methanosarcinales</taxon>
        <taxon>ANME-2 cluster</taxon>
        <taxon>Candidatus Methanogasteraceae</taxon>
        <taxon>Candidatus Methanogaster</taxon>
    </lineage>
</organism>
<keyword evidence="1" id="KW-0645">Protease</keyword>
<protein>
    <submittedName>
        <fullName evidence="1">CPBP family intramembrane metalloprotease domain-containing protein</fullName>
    </submittedName>
</protein>